<keyword evidence="1" id="KW-0648">Protein biosynthesis</keyword>
<dbReference type="GO" id="GO:0003746">
    <property type="term" value="F:translation elongation factor activity"/>
    <property type="evidence" value="ECO:0007669"/>
    <property type="project" value="UniProtKB-KW"/>
</dbReference>
<gene>
    <name evidence="1" type="ORF">B7O98_03975</name>
</gene>
<dbReference type="EMBL" id="NBVN01000002">
    <property type="protein sequence ID" value="PUA33585.1"/>
    <property type="molecule type" value="Genomic_DNA"/>
</dbReference>
<proteinExistence type="predicted"/>
<reference evidence="1 2" key="1">
    <citation type="journal article" date="2018" name="Syst. Appl. Microbiol.">
        <title>A new symbiotic nanoarchaeote (Candidatus Nanoclepta minutus) and its host (Zestosphaera tikiterensis gen. nov., sp. nov.) from a New Zealand hot spring.</title>
        <authorList>
            <person name="St John E."/>
            <person name="Liu Y."/>
            <person name="Podar M."/>
            <person name="Stott M.B."/>
            <person name="Meneghin J."/>
            <person name="Chen Z."/>
            <person name="Lagutin K."/>
            <person name="Mitchell K."/>
            <person name="Reysenbach A.L."/>
        </authorList>
    </citation>
    <scope>NUCLEOTIDE SEQUENCE [LARGE SCALE GENOMIC DNA]</scope>
    <source>
        <strain evidence="1">NZ3</strain>
    </source>
</reference>
<name>A0A2R7Y7S5_9CREN</name>
<comment type="caution">
    <text evidence="1">The sequence shown here is derived from an EMBL/GenBank/DDBJ whole genome shotgun (WGS) entry which is preliminary data.</text>
</comment>
<keyword evidence="1" id="KW-0251">Elongation factor</keyword>
<dbReference type="AlphaFoldDB" id="A0A2R7Y7S5"/>
<dbReference type="NCBIfam" id="NF005013">
    <property type="entry name" value="PRK06418.1"/>
    <property type="match status" value="1"/>
</dbReference>
<organism evidence="1 2">
    <name type="scientific">Zestosphaera tikiterensis</name>
    <dbReference type="NCBI Taxonomy" id="1973259"/>
    <lineage>
        <taxon>Archaea</taxon>
        <taxon>Thermoproteota</taxon>
        <taxon>Thermoprotei</taxon>
        <taxon>Desulfurococcales</taxon>
        <taxon>Desulfurococcaceae</taxon>
        <taxon>Zestosphaera</taxon>
    </lineage>
</organism>
<accession>A0A2R7Y7S5</accession>
<evidence type="ECO:0000313" key="2">
    <source>
        <dbReference type="Proteomes" id="UP000244093"/>
    </source>
</evidence>
<sequence>MKIPLDYLCVKTGVLCPRCQGLVSSGQVGEYEVDVLRALLDLEEKPDFKFLHESTYVKSFKSKDVLIVVIDEPNELIDPRVLSKLSRSLSEYLNVKARVITNVKDLKELVKQLVFPARISGVNTIWLPDGSVEHIIRVPRQESRHLPIRRELLEEILTNIVGSVVRVRTE</sequence>
<protein>
    <submittedName>
        <fullName evidence="1">Transcription elongation factor NusA</fullName>
    </submittedName>
</protein>
<evidence type="ECO:0000313" key="1">
    <source>
        <dbReference type="EMBL" id="PUA33585.1"/>
    </source>
</evidence>
<dbReference type="Proteomes" id="UP000244093">
    <property type="component" value="Unassembled WGS sequence"/>
</dbReference>